<keyword evidence="1" id="KW-0175">Coiled coil</keyword>
<evidence type="ECO:0000313" key="3">
    <source>
        <dbReference type="Proteomes" id="UP000680045"/>
    </source>
</evidence>
<dbReference type="EMBL" id="JAGTPW010000094">
    <property type="protein sequence ID" value="MBR8646367.1"/>
    <property type="molecule type" value="Genomic_DNA"/>
</dbReference>
<evidence type="ECO:0000256" key="1">
    <source>
        <dbReference type="SAM" id="Coils"/>
    </source>
</evidence>
<feature type="coiled-coil region" evidence="1">
    <location>
        <begin position="1"/>
        <end position="31"/>
    </location>
</feature>
<accession>A0A941J6R4</accession>
<organism evidence="2 3">
    <name type="scientific">Peribacillus frigoritolerans</name>
    <dbReference type="NCBI Taxonomy" id="450367"/>
    <lineage>
        <taxon>Bacteria</taxon>
        <taxon>Bacillati</taxon>
        <taxon>Bacillota</taxon>
        <taxon>Bacilli</taxon>
        <taxon>Bacillales</taxon>
        <taxon>Bacillaceae</taxon>
        <taxon>Peribacillus</taxon>
    </lineage>
</organism>
<sequence>MKKEKADFLEVNELLNRVEKQHEELRKLTGEGESYQHLTKQKHVTVYTDDKKAMKFWEE</sequence>
<evidence type="ECO:0000313" key="2">
    <source>
        <dbReference type="EMBL" id="MBR8646367.1"/>
    </source>
</evidence>
<dbReference type="AlphaFoldDB" id="A0A941J6R4"/>
<proteinExistence type="predicted"/>
<name>A0A941J6R4_9BACI</name>
<protein>
    <submittedName>
        <fullName evidence="2">Uncharacterized protein</fullName>
    </submittedName>
</protein>
<comment type="caution">
    <text evidence="2">The sequence shown here is derived from an EMBL/GenBank/DDBJ whole genome shotgun (WGS) entry which is preliminary data.</text>
</comment>
<reference evidence="2" key="1">
    <citation type="submission" date="2021-04" db="EMBL/GenBank/DDBJ databases">
        <title>Whole genome sequencing of Enterococci isolates from hospitalized patients.</title>
        <authorList>
            <person name="Ogoti B.M."/>
            <person name="Onyambu F.G."/>
        </authorList>
    </citation>
    <scope>NUCLEOTIDE SEQUENCE</scope>
    <source>
        <strain evidence="2">242</strain>
    </source>
</reference>
<gene>
    <name evidence="2" type="ORF">KEH51_29275</name>
</gene>
<dbReference type="Proteomes" id="UP000680045">
    <property type="component" value="Unassembled WGS sequence"/>
</dbReference>